<dbReference type="Proteomes" id="UP001489004">
    <property type="component" value="Unassembled WGS sequence"/>
</dbReference>
<reference evidence="2 3" key="1">
    <citation type="journal article" date="2024" name="Nat. Commun.">
        <title>Phylogenomics reveals the evolutionary origins of lichenization in chlorophyte algae.</title>
        <authorList>
            <person name="Puginier C."/>
            <person name="Libourel C."/>
            <person name="Otte J."/>
            <person name="Skaloud P."/>
            <person name="Haon M."/>
            <person name="Grisel S."/>
            <person name="Petersen M."/>
            <person name="Berrin J.G."/>
            <person name="Delaux P.M."/>
            <person name="Dal Grande F."/>
            <person name="Keller J."/>
        </authorList>
    </citation>
    <scope>NUCLEOTIDE SEQUENCE [LARGE SCALE GENOMIC DNA]</scope>
    <source>
        <strain evidence="2 3">SAG 2043</strain>
    </source>
</reference>
<comment type="caution">
    <text evidence="2">The sequence shown here is derived from an EMBL/GenBank/DDBJ whole genome shotgun (WGS) entry which is preliminary data.</text>
</comment>
<evidence type="ECO:0000313" key="2">
    <source>
        <dbReference type="EMBL" id="KAK9828589.1"/>
    </source>
</evidence>
<evidence type="ECO:0000313" key="3">
    <source>
        <dbReference type="Proteomes" id="UP001489004"/>
    </source>
</evidence>
<sequence>MPFTDMPAAAVPASILGGRDAVDEATSKDNANTPEPGIVSKLASKVGSKVTDSLPSAPDISNPKKAAETAGRVGSSQLPDQAKRTAANILGDTVSLADDAKVLGGNDVQPDVKGAQNLPKPGAVSQQISKLGNAVGKKLPNPPDLSNPKGSAESNFPTIPKVLSGNPNPKS</sequence>
<gene>
    <name evidence="2" type="ORF">WJX72_000907</name>
</gene>
<keyword evidence="3" id="KW-1185">Reference proteome</keyword>
<dbReference type="EMBL" id="JALJOR010000001">
    <property type="protein sequence ID" value="KAK9828589.1"/>
    <property type="molecule type" value="Genomic_DNA"/>
</dbReference>
<name>A0AAW1R4H6_9CHLO</name>
<feature type="region of interest" description="Disordered" evidence="1">
    <location>
        <begin position="103"/>
        <end position="171"/>
    </location>
</feature>
<dbReference type="AlphaFoldDB" id="A0AAW1R4H6"/>
<feature type="region of interest" description="Disordered" evidence="1">
    <location>
        <begin position="1"/>
        <end position="82"/>
    </location>
</feature>
<evidence type="ECO:0000256" key="1">
    <source>
        <dbReference type="SAM" id="MobiDB-lite"/>
    </source>
</evidence>
<feature type="compositionally biased region" description="Polar residues" evidence="1">
    <location>
        <begin position="148"/>
        <end position="157"/>
    </location>
</feature>
<protein>
    <submittedName>
        <fullName evidence="2">Uncharacterized protein</fullName>
    </submittedName>
</protein>
<organism evidence="2 3">
    <name type="scientific">[Myrmecia] bisecta</name>
    <dbReference type="NCBI Taxonomy" id="41462"/>
    <lineage>
        <taxon>Eukaryota</taxon>
        <taxon>Viridiplantae</taxon>
        <taxon>Chlorophyta</taxon>
        <taxon>core chlorophytes</taxon>
        <taxon>Trebouxiophyceae</taxon>
        <taxon>Trebouxiales</taxon>
        <taxon>Trebouxiaceae</taxon>
        <taxon>Myrmecia</taxon>
    </lineage>
</organism>
<proteinExistence type="predicted"/>
<accession>A0AAW1R4H6</accession>